<reference evidence="2 3" key="1">
    <citation type="journal article" date="2022" name="Nat. Genet.">
        <title>Improved pea reference genome and pan-genome highlight genomic features and evolutionary characteristics.</title>
        <authorList>
            <person name="Yang T."/>
            <person name="Liu R."/>
            <person name="Luo Y."/>
            <person name="Hu S."/>
            <person name="Wang D."/>
            <person name="Wang C."/>
            <person name="Pandey M.K."/>
            <person name="Ge S."/>
            <person name="Xu Q."/>
            <person name="Li N."/>
            <person name="Li G."/>
            <person name="Huang Y."/>
            <person name="Saxena R.K."/>
            <person name="Ji Y."/>
            <person name="Li M."/>
            <person name="Yan X."/>
            <person name="He Y."/>
            <person name="Liu Y."/>
            <person name="Wang X."/>
            <person name="Xiang C."/>
            <person name="Varshney R.K."/>
            <person name="Ding H."/>
            <person name="Gao S."/>
            <person name="Zong X."/>
        </authorList>
    </citation>
    <scope>NUCLEOTIDE SEQUENCE [LARGE SCALE GENOMIC DNA]</scope>
    <source>
        <strain evidence="2 3">cv. Zhongwan 6</strain>
    </source>
</reference>
<evidence type="ECO:0000313" key="3">
    <source>
        <dbReference type="Proteomes" id="UP001058974"/>
    </source>
</evidence>
<comment type="caution">
    <text evidence="2">The sequence shown here is derived from an EMBL/GenBank/DDBJ whole genome shotgun (WGS) entry which is preliminary data.</text>
</comment>
<name>A0A9D4WGX2_PEA</name>
<organism evidence="2 3">
    <name type="scientific">Pisum sativum</name>
    <name type="common">Garden pea</name>
    <name type="synonym">Lathyrus oleraceus</name>
    <dbReference type="NCBI Taxonomy" id="3888"/>
    <lineage>
        <taxon>Eukaryota</taxon>
        <taxon>Viridiplantae</taxon>
        <taxon>Streptophyta</taxon>
        <taxon>Embryophyta</taxon>
        <taxon>Tracheophyta</taxon>
        <taxon>Spermatophyta</taxon>
        <taxon>Magnoliopsida</taxon>
        <taxon>eudicotyledons</taxon>
        <taxon>Gunneridae</taxon>
        <taxon>Pentapetalae</taxon>
        <taxon>rosids</taxon>
        <taxon>fabids</taxon>
        <taxon>Fabales</taxon>
        <taxon>Fabaceae</taxon>
        <taxon>Papilionoideae</taxon>
        <taxon>50 kb inversion clade</taxon>
        <taxon>NPAAA clade</taxon>
        <taxon>Hologalegina</taxon>
        <taxon>IRL clade</taxon>
        <taxon>Fabeae</taxon>
        <taxon>Lathyrus</taxon>
    </lineage>
</organism>
<evidence type="ECO:0000313" key="2">
    <source>
        <dbReference type="EMBL" id="KAI5401342.1"/>
    </source>
</evidence>
<accession>A0A9D4WGX2</accession>
<proteinExistence type="predicted"/>
<protein>
    <submittedName>
        <fullName evidence="2">Uncharacterized protein</fullName>
    </submittedName>
</protein>
<sequence>MVLQQEHEMMSSNSYSASEVTYESTMPMQVNSTQSNSHDKGGSYKGKGQANVITTSPFALHSPSSHQNGKNSSLWILDTDATDHITFDLSCFTTSLHDSPTFPLYDDPLDISHNSCVDTSLLSTGSLDNVSLNPATTPPLAPTLDSSPLTIPINTATPASFPSDSAHSALGHPLPLDYNP</sequence>
<feature type="region of interest" description="Disordered" evidence="1">
    <location>
        <begin position="160"/>
        <end position="180"/>
    </location>
</feature>
<dbReference type="EMBL" id="JAMSHJ010000006">
    <property type="protein sequence ID" value="KAI5401342.1"/>
    <property type="molecule type" value="Genomic_DNA"/>
</dbReference>
<keyword evidence="3" id="KW-1185">Reference proteome</keyword>
<gene>
    <name evidence="2" type="ORF">KIW84_065987</name>
</gene>
<dbReference type="Proteomes" id="UP001058974">
    <property type="component" value="Chromosome 6"/>
</dbReference>
<dbReference type="Gramene" id="Psat06G0598700-T1">
    <property type="protein sequence ID" value="KAI5401342.1"/>
    <property type="gene ID" value="KIW84_065987"/>
</dbReference>
<dbReference type="AlphaFoldDB" id="A0A9D4WGX2"/>
<evidence type="ECO:0000256" key="1">
    <source>
        <dbReference type="SAM" id="MobiDB-lite"/>
    </source>
</evidence>